<dbReference type="PANTHER" id="PTHR30426">
    <property type="entry name" value="4-HYDROXY-3-METHYLBUT-2-ENYL DIPHOSPHATE REDUCTASE"/>
    <property type="match status" value="1"/>
</dbReference>
<reference evidence="6" key="1">
    <citation type="journal article" date="2015" name="Nature">
        <title>Complex archaea that bridge the gap between prokaryotes and eukaryotes.</title>
        <authorList>
            <person name="Spang A."/>
            <person name="Saw J.H."/>
            <person name="Jorgensen S.L."/>
            <person name="Zaremba-Niedzwiedzka K."/>
            <person name="Martijn J."/>
            <person name="Lind A.E."/>
            <person name="van Eijk R."/>
            <person name="Schleper C."/>
            <person name="Guy L."/>
            <person name="Ettema T.J."/>
        </authorList>
    </citation>
    <scope>NUCLEOTIDE SEQUENCE</scope>
</reference>
<evidence type="ECO:0000256" key="1">
    <source>
        <dbReference type="ARBA" id="ARBA00001966"/>
    </source>
</evidence>
<protein>
    <recommendedName>
        <fullName evidence="7">4-hydroxy-3-methylbut-2-enyl diphosphate reductase</fullName>
    </recommendedName>
</protein>
<dbReference type="GO" id="GO:0019288">
    <property type="term" value="P:isopentenyl diphosphate biosynthetic process, methylerythritol 4-phosphate pathway"/>
    <property type="evidence" value="ECO:0007669"/>
    <property type="project" value="InterPro"/>
</dbReference>
<evidence type="ECO:0000256" key="2">
    <source>
        <dbReference type="ARBA" id="ARBA00022485"/>
    </source>
</evidence>
<keyword evidence="2" id="KW-0004">4Fe-4S</keyword>
<dbReference type="GO" id="GO:0051745">
    <property type="term" value="F:4-hydroxy-3-methylbut-2-enyl diphosphate reductase activity"/>
    <property type="evidence" value="ECO:0007669"/>
    <property type="project" value="InterPro"/>
</dbReference>
<keyword evidence="5" id="KW-0411">Iron-sulfur</keyword>
<evidence type="ECO:0000256" key="3">
    <source>
        <dbReference type="ARBA" id="ARBA00022723"/>
    </source>
</evidence>
<sequence>AHGAPPAAYDTLKELGCKVLDCTCPIVRKAQAVVSQQMDGFDVVIFGDPDHQEVIGLNGWAGGAKFVGTLHSLFTEQQETKQLNLGRKVGVISQTTQVPADFADFVTALGYRNLGRWTELRLINTICPIVAGRVAQTRKLSRRVDVMLVVGSLESANTANLAEVAKPGAGADSVFTIQSADQVIDTMGRWWADGDWERRGSAELRIDSKDAVFTVGITAGTSTPIETVNEAVAQVKELANVR</sequence>
<evidence type="ECO:0000256" key="4">
    <source>
        <dbReference type="ARBA" id="ARBA00023004"/>
    </source>
</evidence>
<proteinExistence type="predicted"/>
<gene>
    <name evidence="6" type="ORF">LCGC14_2475040</name>
</gene>
<organism evidence="6">
    <name type="scientific">marine sediment metagenome</name>
    <dbReference type="NCBI Taxonomy" id="412755"/>
    <lineage>
        <taxon>unclassified sequences</taxon>
        <taxon>metagenomes</taxon>
        <taxon>ecological metagenomes</taxon>
    </lineage>
</organism>
<dbReference type="EMBL" id="LAZR01038850">
    <property type="protein sequence ID" value="KKL18489.1"/>
    <property type="molecule type" value="Genomic_DNA"/>
</dbReference>
<feature type="non-terminal residue" evidence="6">
    <location>
        <position position="1"/>
    </location>
</feature>
<accession>A0A0F9B958</accession>
<keyword evidence="3" id="KW-0479">Metal-binding</keyword>
<dbReference type="GO" id="GO:0050992">
    <property type="term" value="P:dimethylallyl diphosphate biosynthetic process"/>
    <property type="evidence" value="ECO:0007669"/>
    <property type="project" value="InterPro"/>
</dbReference>
<comment type="caution">
    <text evidence="6">The sequence shown here is derived from an EMBL/GenBank/DDBJ whole genome shotgun (WGS) entry which is preliminary data.</text>
</comment>
<dbReference type="Gene3D" id="3.40.1010.20">
    <property type="entry name" value="4-hydroxy-3-methylbut-2-enyl diphosphate reductase, catalytic domain"/>
    <property type="match status" value="2"/>
</dbReference>
<evidence type="ECO:0008006" key="7">
    <source>
        <dbReference type="Google" id="ProtNLM"/>
    </source>
</evidence>
<dbReference type="PANTHER" id="PTHR30426:SF0">
    <property type="entry name" value="4-HYDROXY-3-METHYLBUT-2-ENYL DIPHOSPHATE REDUCTASE"/>
    <property type="match status" value="1"/>
</dbReference>
<evidence type="ECO:0000256" key="5">
    <source>
        <dbReference type="ARBA" id="ARBA00023014"/>
    </source>
</evidence>
<keyword evidence="4" id="KW-0408">Iron</keyword>
<dbReference type="GO" id="GO:0046872">
    <property type="term" value="F:metal ion binding"/>
    <property type="evidence" value="ECO:0007669"/>
    <property type="project" value="UniProtKB-KW"/>
</dbReference>
<dbReference type="GO" id="GO:0051539">
    <property type="term" value="F:4 iron, 4 sulfur cluster binding"/>
    <property type="evidence" value="ECO:0007669"/>
    <property type="project" value="UniProtKB-KW"/>
</dbReference>
<dbReference type="InterPro" id="IPR003451">
    <property type="entry name" value="LytB/IspH"/>
</dbReference>
<dbReference type="Gene3D" id="3.40.50.11270">
    <property type="match status" value="1"/>
</dbReference>
<name>A0A0F9B958_9ZZZZ</name>
<evidence type="ECO:0000313" key="6">
    <source>
        <dbReference type="EMBL" id="KKL18489.1"/>
    </source>
</evidence>
<comment type="cofactor">
    <cofactor evidence="1">
        <name>[4Fe-4S] cluster</name>
        <dbReference type="ChEBI" id="CHEBI:49883"/>
    </cofactor>
</comment>
<dbReference type="AlphaFoldDB" id="A0A0F9B958"/>
<dbReference type="Pfam" id="PF02401">
    <property type="entry name" value="LYTB"/>
    <property type="match status" value="1"/>
</dbReference>